<accession>A0AAD5JSY8</accession>
<reference evidence="6" key="2">
    <citation type="submission" date="2023-02" db="EMBL/GenBank/DDBJ databases">
        <authorList>
            <consortium name="DOE Joint Genome Institute"/>
            <person name="Mondo S.J."/>
            <person name="Chang Y."/>
            <person name="Wang Y."/>
            <person name="Ahrendt S."/>
            <person name="Andreopoulos W."/>
            <person name="Barry K."/>
            <person name="Beard J."/>
            <person name="Benny G.L."/>
            <person name="Blankenship S."/>
            <person name="Bonito G."/>
            <person name="Cuomo C."/>
            <person name="Desiro A."/>
            <person name="Gervers K.A."/>
            <person name="Hundley H."/>
            <person name="Kuo A."/>
            <person name="LaButti K."/>
            <person name="Lang B.F."/>
            <person name="Lipzen A."/>
            <person name="O'Donnell K."/>
            <person name="Pangilinan J."/>
            <person name="Reynolds N."/>
            <person name="Sandor L."/>
            <person name="Smith M.W."/>
            <person name="Tsang A."/>
            <person name="Grigoriev I.V."/>
            <person name="Stajich J.E."/>
            <person name="Spatafora J.W."/>
        </authorList>
    </citation>
    <scope>NUCLEOTIDE SEQUENCE</scope>
    <source>
        <strain evidence="6">RSA 2281</strain>
    </source>
</reference>
<dbReference type="Gene3D" id="2.130.10.10">
    <property type="entry name" value="YVTN repeat-like/Quinoprotein amine dehydrogenase"/>
    <property type="match status" value="1"/>
</dbReference>
<evidence type="ECO:0000256" key="1">
    <source>
        <dbReference type="ARBA" id="ARBA00004259"/>
    </source>
</evidence>
<dbReference type="PANTHER" id="PTHR11024:SF3">
    <property type="entry name" value="NUCLEOPORIN SEH1"/>
    <property type="match status" value="1"/>
</dbReference>
<feature type="non-terminal residue" evidence="6">
    <location>
        <position position="1"/>
    </location>
</feature>
<dbReference type="InterPro" id="IPR015943">
    <property type="entry name" value="WD40/YVTN_repeat-like_dom_sf"/>
</dbReference>
<dbReference type="PANTHER" id="PTHR11024">
    <property type="entry name" value="NUCLEAR PORE COMPLEX PROTEIN SEC13 / SEH1 FAMILY MEMBER"/>
    <property type="match status" value="1"/>
</dbReference>
<dbReference type="EMBL" id="JAIXMP010000027">
    <property type="protein sequence ID" value="KAI9252944.1"/>
    <property type="molecule type" value="Genomic_DNA"/>
</dbReference>
<evidence type="ECO:0000256" key="3">
    <source>
        <dbReference type="ARBA" id="ARBA00022574"/>
    </source>
</evidence>
<dbReference type="GO" id="GO:0035859">
    <property type="term" value="C:Seh1-associated complex"/>
    <property type="evidence" value="ECO:0007669"/>
    <property type="project" value="TreeGrafter"/>
</dbReference>
<dbReference type="Proteomes" id="UP001209540">
    <property type="component" value="Unassembled WGS sequence"/>
</dbReference>
<gene>
    <name evidence="6" type="ORF">BDA99DRAFT_443748</name>
</gene>
<dbReference type="AlphaFoldDB" id="A0AAD5JSY8"/>
<comment type="caution">
    <text evidence="6">The sequence shown here is derived from an EMBL/GenBank/DDBJ whole genome shotgun (WGS) entry which is preliminary data.</text>
</comment>
<keyword evidence="3" id="KW-0853">WD repeat</keyword>
<sequence length="93" mass="10700">GHEQEVHDVSWAPSMARTYQLIATASKDHFMQIELVVSFNDYYAEVWRVEWNVTGSILSFRDGDKIQLRKAGSDDVWRQMTAISANQHHSFAS</sequence>
<dbReference type="GO" id="GO:1904263">
    <property type="term" value="P:positive regulation of TORC1 signaling"/>
    <property type="evidence" value="ECO:0007669"/>
    <property type="project" value="TreeGrafter"/>
</dbReference>
<dbReference type="InterPro" id="IPR037363">
    <property type="entry name" value="Sec13/Seh1_fam"/>
</dbReference>
<keyword evidence="5" id="KW-0539">Nucleus</keyword>
<keyword evidence="7" id="KW-1185">Reference proteome</keyword>
<proteinExistence type="predicted"/>
<dbReference type="GO" id="GO:0005198">
    <property type="term" value="F:structural molecule activity"/>
    <property type="evidence" value="ECO:0007669"/>
    <property type="project" value="InterPro"/>
</dbReference>
<evidence type="ECO:0000313" key="7">
    <source>
        <dbReference type="Proteomes" id="UP001209540"/>
    </source>
</evidence>
<dbReference type="GO" id="GO:0034198">
    <property type="term" value="P:cellular response to amino acid starvation"/>
    <property type="evidence" value="ECO:0007669"/>
    <property type="project" value="TreeGrafter"/>
</dbReference>
<dbReference type="GO" id="GO:0031080">
    <property type="term" value="C:nuclear pore outer ring"/>
    <property type="evidence" value="ECO:0007669"/>
    <property type="project" value="TreeGrafter"/>
</dbReference>
<reference evidence="6" key="1">
    <citation type="journal article" date="2022" name="IScience">
        <title>Evolution of zygomycete secretomes and the origins of terrestrial fungal ecologies.</title>
        <authorList>
            <person name="Chang Y."/>
            <person name="Wang Y."/>
            <person name="Mondo S."/>
            <person name="Ahrendt S."/>
            <person name="Andreopoulos W."/>
            <person name="Barry K."/>
            <person name="Beard J."/>
            <person name="Benny G.L."/>
            <person name="Blankenship S."/>
            <person name="Bonito G."/>
            <person name="Cuomo C."/>
            <person name="Desiro A."/>
            <person name="Gervers K.A."/>
            <person name="Hundley H."/>
            <person name="Kuo A."/>
            <person name="LaButti K."/>
            <person name="Lang B.F."/>
            <person name="Lipzen A."/>
            <person name="O'Donnell K."/>
            <person name="Pangilinan J."/>
            <person name="Reynolds N."/>
            <person name="Sandor L."/>
            <person name="Smith M.E."/>
            <person name="Tsang A."/>
            <person name="Grigoriev I.V."/>
            <person name="Stajich J.E."/>
            <person name="Spatafora J.W."/>
        </authorList>
    </citation>
    <scope>NUCLEOTIDE SEQUENCE</scope>
    <source>
        <strain evidence="6">RSA 2281</strain>
    </source>
</reference>
<keyword evidence="2" id="KW-0813">Transport</keyword>
<evidence type="ECO:0000256" key="2">
    <source>
        <dbReference type="ARBA" id="ARBA00022448"/>
    </source>
</evidence>
<evidence type="ECO:0000256" key="4">
    <source>
        <dbReference type="ARBA" id="ARBA00022737"/>
    </source>
</evidence>
<organism evidence="6 7">
    <name type="scientific">Phascolomyces articulosus</name>
    <dbReference type="NCBI Taxonomy" id="60185"/>
    <lineage>
        <taxon>Eukaryota</taxon>
        <taxon>Fungi</taxon>
        <taxon>Fungi incertae sedis</taxon>
        <taxon>Mucoromycota</taxon>
        <taxon>Mucoromycotina</taxon>
        <taxon>Mucoromycetes</taxon>
        <taxon>Mucorales</taxon>
        <taxon>Lichtheimiaceae</taxon>
        <taxon>Phascolomyces</taxon>
    </lineage>
</organism>
<comment type="subcellular location">
    <subcellularLocation>
        <location evidence="1">Nucleus envelope</location>
    </subcellularLocation>
</comment>
<keyword evidence="4" id="KW-0677">Repeat</keyword>
<evidence type="ECO:0000256" key="5">
    <source>
        <dbReference type="ARBA" id="ARBA00023242"/>
    </source>
</evidence>
<evidence type="ECO:0000313" key="6">
    <source>
        <dbReference type="EMBL" id="KAI9252944.1"/>
    </source>
</evidence>
<protein>
    <submittedName>
        <fullName evidence="6">Uncharacterized protein</fullName>
    </submittedName>
</protein>
<name>A0AAD5JSY8_9FUNG</name>